<name>A0A4Q9I1L4_STRKA</name>
<reference evidence="2 3" key="1">
    <citation type="submission" date="2019-02" db="EMBL/GenBank/DDBJ databases">
        <title>Draft Genome Sequence of Streptomyces sp. AM-2504, identified by 16S rRNA comparative analysis as a Streptomyces Kasugaensis strain.</title>
        <authorList>
            <person name="Napolioni V."/>
            <person name="Giuliodori A.M."/>
            <person name="Spurio R."/>
            <person name="Fabbretti A."/>
        </authorList>
    </citation>
    <scope>NUCLEOTIDE SEQUENCE [LARGE SCALE GENOMIC DNA]</scope>
    <source>
        <strain evidence="2 3">AM-2504</strain>
    </source>
</reference>
<evidence type="ECO:0000313" key="2">
    <source>
        <dbReference type="EMBL" id="TBO60799.1"/>
    </source>
</evidence>
<keyword evidence="1" id="KW-0812">Transmembrane</keyword>
<keyword evidence="1" id="KW-1133">Transmembrane helix</keyword>
<protein>
    <submittedName>
        <fullName evidence="2">DUF1003 domain-containing protein</fullName>
    </submittedName>
</protein>
<comment type="caution">
    <text evidence="2">The sequence shown here is derived from an EMBL/GenBank/DDBJ whole genome shotgun (WGS) entry which is preliminary data.</text>
</comment>
<dbReference type="EMBL" id="SIXH01000025">
    <property type="protein sequence ID" value="TBO60799.1"/>
    <property type="molecule type" value="Genomic_DNA"/>
</dbReference>
<keyword evidence="1" id="KW-0472">Membrane</keyword>
<keyword evidence="3" id="KW-1185">Reference proteome</keyword>
<dbReference type="RefSeq" id="WP_131122292.1">
    <property type="nucleotide sequence ID" value="NZ_SIXH01000025.1"/>
</dbReference>
<evidence type="ECO:0000256" key="1">
    <source>
        <dbReference type="SAM" id="Phobius"/>
    </source>
</evidence>
<proteinExistence type="predicted"/>
<sequence length="166" mass="17761">MTIYQHLPHPHITARHAQGPVKVADQLSQGNAIIRFNTKVAILVTRAVGSMWCAYAFALFDLISLPDAIRGGAASVVSWVAQTFLQLVLLSVIMVGQNVQAAASDKRSEATFHDASATLHEVAHLQSHLAAQDVLLTRIAEQLGLDPVPVIDTPSDGEAAERNLPG</sequence>
<gene>
    <name evidence="2" type="ORF">EYS09_04685</name>
</gene>
<dbReference type="Proteomes" id="UP000292452">
    <property type="component" value="Unassembled WGS sequence"/>
</dbReference>
<organism evidence="2 3">
    <name type="scientific">Streptomyces kasugaensis</name>
    <dbReference type="NCBI Taxonomy" id="1946"/>
    <lineage>
        <taxon>Bacteria</taxon>
        <taxon>Bacillati</taxon>
        <taxon>Actinomycetota</taxon>
        <taxon>Actinomycetes</taxon>
        <taxon>Kitasatosporales</taxon>
        <taxon>Streptomycetaceae</taxon>
        <taxon>Streptomyces</taxon>
    </lineage>
</organism>
<dbReference type="AlphaFoldDB" id="A0A4Q9I1L4"/>
<feature type="transmembrane region" description="Helical" evidence="1">
    <location>
        <begin position="40"/>
        <end position="60"/>
    </location>
</feature>
<evidence type="ECO:0000313" key="3">
    <source>
        <dbReference type="Proteomes" id="UP000292452"/>
    </source>
</evidence>
<accession>A0A4Q9I1L4</accession>
<feature type="transmembrane region" description="Helical" evidence="1">
    <location>
        <begin position="72"/>
        <end position="96"/>
    </location>
</feature>